<feature type="transmembrane region" description="Helical" evidence="1">
    <location>
        <begin position="105"/>
        <end position="124"/>
    </location>
</feature>
<feature type="transmembrane region" description="Helical" evidence="1">
    <location>
        <begin position="7"/>
        <end position="26"/>
    </location>
</feature>
<name>A0A1G9R2J2_9SPHI</name>
<keyword evidence="3" id="KW-1185">Reference proteome</keyword>
<sequence>MTHRIPYVIAILTLIGGVFISIIFGANEDYFKDNINEGLKKNEKINQIQDPVEKAALLKSEADKNWRYYQRFHFHSTGIGAMIMGVLLFISFLSAPDRIKVITSYTVSIGGFLYPFIWLFAAIYGPEMGREAAKEAFAIFGYMGGVFLVGLFLSLYMALKYPMRELK</sequence>
<dbReference type="RefSeq" id="WP_090702533.1">
    <property type="nucleotide sequence ID" value="NZ_FNHH01000007.1"/>
</dbReference>
<protein>
    <submittedName>
        <fullName evidence="2">Uncharacterized protein</fullName>
    </submittedName>
</protein>
<evidence type="ECO:0000313" key="3">
    <source>
        <dbReference type="Proteomes" id="UP000199226"/>
    </source>
</evidence>
<dbReference type="OrthoDB" id="289179at2"/>
<gene>
    <name evidence="2" type="ORF">SAMN05421813_10760</name>
</gene>
<evidence type="ECO:0000256" key="1">
    <source>
        <dbReference type="SAM" id="Phobius"/>
    </source>
</evidence>
<reference evidence="3" key="1">
    <citation type="submission" date="2016-10" db="EMBL/GenBank/DDBJ databases">
        <authorList>
            <person name="Varghese N."/>
            <person name="Submissions S."/>
        </authorList>
    </citation>
    <scope>NUCLEOTIDE SEQUENCE [LARGE SCALE GENOMIC DNA]</scope>
    <source>
        <strain evidence="3">DSM 24536</strain>
    </source>
</reference>
<dbReference type="Proteomes" id="UP000199226">
    <property type="component" value="Unassembled WGS sequence"/>
</dbReference>
<feature type="transmembrane region" description="Helical" evidence="1">
    <location>
        <begin position="136"/>
        <end position="159"/>
    </location>
</feature>
<dbReference type="EMBL" id="FNHH01000007">
    <property type="protein sequence ID" value="SDM17330.1"/>
    <property type="molecule type" value="Genomic_DNA"/>
</dbReference>
<dbReference type="AlphaFoldDB" id="A0A1G9R2J2"/>
<keyword evidence="1" id="KW-0472">Membrane</keyword>
<proteinExistence type="predicted"/>
<keyword evidence="1" id="KW-0812">Transmembrane</keyword>
<keyword evidence="1" id="KW-1133">Transmembrane helix</keyword>
<evidence type="ECO:0000313" key="2">
    <source>
        <dbReference type="EMBL" id="SDM17330.1"/>
    </source>
</evidence>
<accession>A0A1G9R2J2</accession>
<organism evidence="2 3">
    <name type="scientific">Daejeonella rubra</name>
    <dbReference type="NCBI Taxonomy" id="990371"/>
    <lineage>
        <taxon>Bacteria</taxon>
        <taxon>Pseudomonadati</taxon>
        <taxon>Bacteroidota</taxon>
        <taxon>Sphingobacteriia</taxon>
        <taxon>Sphingobacteriales</taxon>
        <taxon>Sphingobacteriaceae</taxon>
        <taxon>Daejeonella</taxon>
    </lineage>
</organism>
<feature type="transmembrane region" description="Helical" evidence="1">
    <location>
        <begin position="72"/>
        <end position="93"/>
    </location>
</feature>